<reference evidence="5 6" key="2">
    <citation type="submission" date="2019-02" db="EMBL/GenBank/DDBJ databases">
        <title>'Lichenibacterium ramalinii' gen. nov. sp. nov., 'Lichenibacterium minor' gen. nov. sp. nov.</title>
        <authorList>
            <person name="Pankratov T."/>
        </authorList>
    </citation>
    <scope>NUCLEOTIDE SEQUENCE [LARGE SCALE GENOMIC DNA]</scope>
    <source>
        <strain evidence="5 6">RmlP026</strain>
    </source>
</reference>
<comment type="cofactor">
    <cofactor evidence="4">
        <name>Mg(2+)</name>
        <dbReference type="ChEBI" id="CHEBI:18420"/>
    </cofactor>
</comment>
<protein>
    <submittedName>
        <fullName evidence="5">3'(2'),5'-bisphosphate nucleotidase CysQ</fullName>
    </submittedName>
</protein>
<feature type="binding site" evidence="4">
    <location>
        <position position="166"/>
    </location>
    <ligand>
        <name>Mg(2+)</name>
        <dbReference type="ChEBI" id="CHEBI:18420"/>
        <label>1</label>
        <note>catalytic</note>
    </ligand>
</feature>
<dbReference type="InterPro" id="IPR020550">
    <property type="entry name" value="Inositol_monophosphatase_CS"/>
</dbReference>
<feature type="binding site" evidence="4">
    <location>
        <position position="285"/>
    </location>
    <ligand>
        <name>Mg(2+)</name>
        <dbReference type="ChEBI" id="CHEBI:18420"/>
        <label>1</label>
        <note>catalytic</note>
    </ligand>
</feature>
<gene>
    <name evidence="5" type="ORF">D3273_13795</name>
</gene>
<comment type="similarity">
    <text evidence="1">Belongs to the inositol monophosphatase superfamily.</text>
</comment>
<dbReference type="Pfam" id="PF00459">
    <property type="entry name" value="Inositol_P"/>
    <property type="match status" value="1"/>
</dbReference>
<dbReference type="Proteomes" id="UP000290759">
    <property type="component" value="Unassembled WGS sequence"/>
</dbReference>
<dbReference type="InterPro" id="IPR000760">
    <property type="entry name" value="Inositol_monophosphatase-like"/>
</dbReference>
<dbReference type="GO" id="GO:0046854">
    <property type="term" value="P:phosphatidylinositol phosphate biosynthetic process"/>
    <property type="evidence" value="ECO:0007669"/>
    <property type="project" value="InterPro"/>
</dbReference>
<reference evidence="5 6" key="1">
    <citation type="submission" date="2018-12" db="EMBL/GenBank/DDBJ databases">
        <authorList>
            <person name="Grouzdev D.S."/>
            <person name="Krutkina M.S."/>
        </authorList>
    </citation>
    <scope>NUCLEOTIDE SEQUENCE [LARGE SCALE GENOMIC DNA]</scope>
    <source>
        <strain evidence="5 6">RmlP026</strain>
    </source>
</reference>
<sequence length="343" mass="35684">MKRALRSRIAPYGVEFVAVTHGIRADPVADTRRLRHGSHTLPGALARPAPRGLCVGGRPIGPFPFPHAIGAVAPISPSDTRAVLALLIDAARIAGDMALHFFRPGAETAARVDFKAGGSPVTEADLAVDRYLHDRLRAAVPEAAWLSEETADDLDRLLHDHVLVVDPIDGTRSFAGGDPHWAVSVALVSHGRPVAGVVHAPALEQTFEAGLGLGARLNGRPTAVSPRAELGGARLSAPAGFIKPLARAVPVALVPRIPSLACRFAAVASGAIDAAVASPDSHDWDLAGVDIVLHEAGARFTAADGRPITYNARVPRHRTLYAAGPNLHDALVAAGRRTLGAGG</sequence>
<evidence type="ECO:0000256" key="1">
    <source>
        <dbReference type="ARBA" id="ARBA00009759"/>
    </source>
</evidence>
<dbReference type="PRINTS" id="PR00377">
    <property type="entry name" value="IMPHPHTASES"/>
</dbReference>
<keyword evidence="3 4" id="KW-0460">Magnesium</keyword>
<evidence type="ECO:0000256" key="4">
    <source>
        <dbReference type="PIRSR" id="PIRSR600760-2"/>
    </source>
</evidence>
<keyword evidence="2 4" id="KW-0479">Metal-binding</keyword>
<comment type="caution">
    <text evidence="5">The sequence shown here is derived from an EMBL/GenBank/DDBJ whole genome shotgun (WGS) entry which is preliminary data.</text>
</comment>
<dbReference type="AlphaFoldDB" id="A0A4Q2U574"/>
<organism evidence="5 6">
    <name type="scientific">Lichenibacterium minor</name>
    <dbReference type="NCBI Taxonomy" id="2316528"/>
    <lineage>
        <taxon>Bacteria</taxon>
        <taxon>Pseudomonadati</taxon>
        <taxon>Pseudomonadota</taxon>
        <taxon>Alphaproteobacteria</taxon>
        <taxon>Hyphomicrobiales</taxon>
        <taxon>Lichenihabitantaceae</taxon>
        <taxon>Lichenibacterium</taxon>
    </lineage>
</organism>
<dbReference type="SUPFAM" id="SSF56655">
    <property type="entry name" value="Carbohydrate phosphatase"/>
    <property type="match status" value="1"/>
</dbReference>
<keyword evidence="6" id="KW-1185">Reference proteome</keyword>
<dbReference type="CDD" id="cd01638">
    <property type="entry name" value="CysQ"/>
    <property type="match status" value="1"/>
</dbReference>
<dbReference type="PROSITE" id="PS00630">
    <property type="entry name" value="IMP_2"/>
    <property type="match status" value="1"/>
</dbReference>
<accession>A0A4Q2U574</accession>
<evidence type="ECO:0000313" key="6">
    <source>
        <dbReference type="Proteomes" id="UP000290759"/>
    </source>
</evidence>
<feature type="binding site" evidence="4">
    <location>
        <position position="148"/>
    </location>
    <ligand>
        <name>Mg(2+)</name>
        <dbReference type="ChEBI" id="CHEBI:18420"/>
        <label>1</label>
        <note>catalytic</note>
    </ligand>
</feature>
<dbReference type="GO" id="GO:0006020">
    <property type="term" value="P:inositol metabolic process"/>
    <property type="evidence" value="ECO:0007669"/>
    <property type="project" value="TreeGrafter"/>
</dbReference>
<feature type="binding site" evidence="4">
    <location>
        <position position="169"/>
    </location>
    <ligand>
        <name>Mg(2+)</name>
        <dbReference type="ChEBI" id="CHEBI:18420"/>
        <label>1</label>
        <note>catalytic</note>
    </ligand>
</feature>
<feature type="binding site" evidence="4">
    <location>
        <position position="168"/>
    </location>
    <ligand>
        <name>Mg(2+)</name>
        <dbReference type="ChEBI" id="CHEBI:18420"/>
        <label>1</label>
        <note>catalytic</note>
    </ligand>
</feature>
<dbReference type="Gene3D" id="3.40.190.80">
    <property type="match status" value="1"/>
</dbReference>
<dbReference type="GO" id="GO:0007165">
    <property type="term" value="P:signal transduction"/>
    <property type="evidence" value="ECO:0007669"/>
    <property type="project" value="TreeGrafter"/>
</dbReference>
<dbReference type="EMBL" id="QYBB01000014">
    <property type="protein sequence ID" value="RYC31450.1"/>
    <property type="molecule type" value="Genomic_DNA"/>
</dbReference>
<dbReference type="PANTHER" id="PTHR20854:SF4">
    <property type="entry name" value="INOSITOL-1-MONOPHOSPHATASE-RELATED"/>
    <property type="match status" value="1"/>
</dbReference>
<dbReference type="OrthoDB" id="9785695at2"/>
<dbReference type="GO" id="GO:0046872">
    <property type="term" value="F:metal ion binding"/>
    <property type="evidence" value="ECO:0007669"/>
    <property type="project" value="UniProtKB-KW"/>
</dbReference>
<evidence type="ECO:0000256" key="3">
    <source>
        <dbReference type="ARBA" id="ARBA00022842"/>
    </source>
</evidence>
<proteinExistence type="inferred from homology"/>
<evidence type="ECO:0000313" key="5">
    <source>
        <dbReference type="EMBL" id="RYC31450.1"/>
    </source>
</evidence>
<dbReference type="PANTHER" id="PTHR20854">
    <property type="entry name" value="INOSITOL MONOPHOSPHATASE"/>
    <property type="match status" value="1"/>
</dbReference>
<dbReference type="GO" id="GO:0008934">
    <property type="term" value="F:inositol monophosphate 1-phosphatase activity"/>
    <property type="evidence" value="ECO:0007669"/>
    <property type="project" value="TreeGrafter"/>
</dbReference>
<dbReference type="Gene3D" id="3.30.540.10">
    <property type="entry name" value="Fructose-1,6-Bisphosphatase, subunit A, domain 1"/>
    <property type="match status" value="1"/>
</dbReference>
<evidence type="ECO:0000256" key="2">
    <source>
        <dbReference type="ARBA" id="ARBA00022723"/>
    </source>
</evidence>
<name>A0A4Q2U574_9HYPH</name>